<dbReference type="EMBL" id="JAJHJB010000004">
    <property type="protein sequence ID" value="MCC5464661.1"/>
    <property type="molecule type" value="Genomic_DNA"/>
</dbReference>
<dbReference type="PROSITE" id="PS00670">
    <property type="entry name" value="D_2_HYDROXYACID_DH_2"/>
    <property type="match status" value="1"/>
</dbReference>
<dbReference type="Pfam" id="PF02826">
    <property type="entry name" value="2-Hacid_dh_C"/>
    <property type="match status" value="1"/>
</dbReference>
<comment type="similarity">
    <text evidence="1">Belongs to the D-isomer specific 2-hydroxyacid dehydrogenase family.</text>
</comment>
<evidence type="ECO:0000256" key="1">
    <source>
        <dbReference type="ARBA" id="ARBA00005854"/>
    </source>
</evidence>
<dbReference type="InterPro" id="IPR036291">
    <property type="entry name" value="NAD(P)-bd_dom_sf"/>
</dbReference>
<organism evidence="5 6">
    <name type="scientific">Pelosinus baikalensis</name>
    <dbReference type="NCBI Taxonomy" id="2892015"/>
    <lineage>
        <taxon>Bacteria</taxon>
        <taxon>Bacillati</taxon>
        <taxon>Bacillota</taxon>
        <taxon>Negativicutes</taxon>
        <taxon>Selenomonadales</taxon>
        <taxon>Sporomusaceae</taxon>
        <taxon>Pelosinus</taxon>
    </lineage>
</organism>
<sequence length="370" mass="41053">MDKGKKIKALVVGDDWVKTKDLIEATKRVLEGYDYEIDSFDQVMDKPMSREKKDDIGDDSVTEYCGHPQELISRIDGVNLLVVHTSPVTKQVIEAGKDLIAIGCCRSDAVSVNVDAVTDKGIYFFNAPGRSVEPVSDLTITFALALCRNIMRADRYVKEGKWAGDLNREVPSWEEYETFRGLTLKNKKFGVVGLGKIGRKVAEKAAGLGMDVQVYDPFLDKKILGEYGTVCTLEELFVNSDFITIHIPPVESNRGIISRELFNKMKPSAYFINVARGEIIDEEALIDVLQKGKIAGAALDVYYTEPLPKTSPLVKLDNVILTPHLAGQRKDVSEGSASILEGTMKPFFQEDSLATCFNSAEIMEINKRQA</sequence>
<comment type="caution">
    <text evidence="5">The sequence shown here is derived from an EMBL/GenBank/DDBJ whole genome shotgun (WGS) entry which is preliminary data.</text>
</comment>
<evidence type="ECO:0000256" key="2">
    <source>
        <dbReference type="ARBA" id="ARBA00023002"/>
    </source>
</evidence>
<dbReference type="InterPro" id="IPR050857">
    <property type="entry name" value="D-2-hydroxyacid_DH"/>
</dbReference>
<dbReference type="Proteomes" id="UP001165492">
    <property type="component" value="Unassembled WGS sequence"/>
</dbReference>
<dbReference type="SUPFAM" id="SSF52283">
    <property type="entry name" value="Formate/glycerate dehydrogenase catalytic domain-like"/>
    <property type="match status" value="1"/>
</dbReference>
<evidence type="ECO:0000259" key="4">
    <source>
        <dbReference type="Pfam" id="PF02826"/>
    </source>
</evidence>
<feature type="domain" description="D-isomer specific 2-hydroxyacid dehydrogenase NAD-binding" evidence="4">
    <location>
        <begin position="141"/>
        <end position="326"/>
    </location>
</feature>
<dbReference type="RefSeq" id="WP_229534089.1">
    <property type="nucleotide sequence ID" value="NZ_JAJHJB010000004.1"/>
</dbReference>
<keyword evidence="3" id="KW-0520">NAD</keyword>
<evidence type="ECO:0000313" key="5">
    <source>
        <dbReference type="EMBL" id="MCC5464661.1"/>
    </source>
</evidence>
<proteinExistence type="inferred from homology"/>
<evidence type="ECO:0000313" key="6">
    <source>
        <dbReference type="Proteomes" id="UP001165492"/>
    </source>
</evidence>
<dbReference type="InterPro" id="IPR029753">
    <property type="entry name" value="D-isomer_DH_CS"/>
</dbReference>
<dbReference type="InterPro" id="IPR006140">
    <property type="entry name" value="D-isomer_DH_NAD-bd"/>
</dbReference>
<dbReference type="Gene3D" id="3.40.50.720">
    <property type="entry name" value="NAD(P)-binding Rossmann-like Domain"/>
    <property type="match status" value="2"/>
</dbReference>
<keyword evidence="2" id="KW-0560">Oxidoreductase</keyword>
<dbReference type="SUPFAM" id="SSF51735">
    <property type="entry name" value="NAD(P)-binding Rossmann-fold domains"/>
    <property type="match status" value="1"/>
</dbReference>
<dbReference type="PANTHER" id="PTHR42789">
    <property type="entry name" value="D-ISOMER SPECIFIC 2-HYDROXYACID DEHYDROGENASE FAMILY PROTEIN (AFU_ORTHOLOGUE AFUA_6G10090)"/>
    <property type="match status" value="1"/>
</dbReference>
<accession>A0ABS8HNC9</accession>
<protein>
    <submittedName>
        <fullName evidence="5">NAD(P)-binding domain-containing protein</fullName>
    </submittedName>
</protein>
<name>A0ABS8HNC9_9FIRM</name>
<evidence type="ECO:0000256" key="3">
    <source>
        <dbReference type="ARBA" id="ARBA00023027"/>
    </source>
</evidence>
<keyword evidence="6" id="KW-1185">Reference proteome</keyword>
<reference evidence="5" key="1">
    <citation type="submission" date="2021-11" db="EMBL/GenBank/DDBJ databases">
        <title>Description of a new species Pelosinus isolated from the bottom sediments of Lake Baikal.</title>
        <authorList>
            <person name="Zakharyuk A."/>
        </authorList>
    </citation>
    <scope>NUCLEOTIDE SEQUENCE</scope>
    <source>
        <strain evidence="5">Bkl1</strain>
    </source>
</reference>
<dbReference type="PANTHER" id="PTHR42789:SF1">
    <property type="entry name" value="D-ISOMER SPECIFIC 2-HYDROXYACID DEHYDROGENASE FAMILY PROTEIN (AFU_ORTHOLOGUE AFUA_6G10090)"/>
    <property type="match status" value="1"/>
</dbReference>
<dbReference type="PROSITE" id="PS00671">
    <property type="entry name" value="D_2_HYDROXYACID_DH_3"/>
    <property type="match status" value="1"/>
</dbReference>
<gene>
    <name evidence="5" type="ORF">LMF89_04680</name>
</gene>